<dbReference type="EMBL" id="VSSQ01028977">
    <property type="protein sequence ID" value="MPM78896.1"/>
    <property type="molecule type" value="Genomic_DNA"/>
</dbReference>
<reference evidence="2" key="1">
    <citation type="submission" date="2019-08" db="EMBL/GenBank/DDBJ databases">
        <authorList>
            <person name="Kucharzyk K."/>
            <person name="Murdoch R.W."/>
            <person name="Higgins S."/>
            <person name="Loffler F."/>
        </authorList>
    </citation>
    <scope>NUCLEOTIDE SEQUENCE</scope>
</reference>
<feature type="transmembrane region" description="Helical" evidence="1">
    <location>
        <begin position="54"/>
        <end position="75"/>
    </location>
</feature>
<protein>
    <submittedName>
        <fullName evidence="2">Uncharacterized protein</fullName>
    </submittedName>
</protein>
<accession>A0A645CPA9</accession>
<dbReference type="AlphaFoldDB" id="A0A645CPA9"/>
<organism evidence="2">
    <name type="scientific">bioreactor metagenome</name>
    <dbReference type="NCBI Taxonomy" id="1076179"/>
    <lineage>
        <taxon>unclassified sequences</taxon>
        <taxon>metagenomes</taxon>
        <taxon>ecological metagenomes</taxon>
    </lineage>
</organism>
<gene>
    <name evidence="2" type="ORF">SDC9_125911</name>
</gene>
<keyword evidence="1" id="KW-1133">Transmembrane helix</keyword>
<evidence type="ECO:0000256" key="1">
    <source>
        <dbReference type="SAM" id="Phobius"/>
    </source>
</evidence>
<evidence type="ECO:0000313" key="2">
    <source>
        <dbReference type="EMBL" id="MPM78896.1"/>
    </source>
</evidence>
<name>A0A645CPA9_9ZZZZ</name>
<sequence>MVHSSPTRYASNDVNPFLFYVFRINLFYCVLMLSHNNSRLVYPQDKHFIVMQQFFEAVLFQRYVIIGFIGFVDYINHFLIFCATKIKILSKIWSTAFQTKQQLSFETTAVLKTRTVNPFKSYLPRSTRKPGAPGFRMPCLISSNNPSAALPGDPPLQ</sequence>
<proteinExistence type="predicted"/>
<keyword evidence="1" id="KW-0812">Transmembrane</keyword>
<comment type="caution">
    <text evidence="2">The sequence shown here is derived from an EMBL/GenBank/DDBJ whole genome shotgun (WGS) entry which is preliminary data.</text>
</comment>
<keyword evidence="1" id="KW-0472">Membrane</keyword>
<feature type="transmembrane region" description="Helical" evidence="1">
    <location>
        <begin position="17"/>
        <end position="33"/>
    </location>
</feature>